<gene>
    <name evidence="1" type="ORF">GFH32_16845</name>
</gene>
<dbReference type="KEGG" id="sphe:GFH32_16845"/>
<dbReference type="RefSeq" id="WP_153512715.1">
    <property type="nucleotide sequence ID" value="NZ_CP045652.1"/>
</dbReference>
<protein>
    <submittedName>
        <fullName evidence="1">Uncharacterized protein</fullName>
    </submittedName>
</protein>
<reference evidence="1 2" key="1">
    <citation type="submission" date="2019-10" db="EMBL/GenBank/DDBJ databases">
        <authorList>
            <person name="Dong K."/>
        </authorList>
    </citation>
    <scope>NUCLEOTIDE SEQUENCE [LARGE SCALE GENOMIC DNA]</scope>
    <source>
        <strain evidence="2">dk4302</strain>
    </source>
</reference>
<dbReference type="SUPFAM" id="SSF49785">
    <property type="entry name" value="Galactose-binding domain-like"/>
    <property type="match status" value="1"/>
</dbReference>
<dbReference type="Gene3D" id="2.60.40.10">
    <property type="entry name" value="Immunoglobulins"/>
    <property type="match status" value="1"/>
</dbReference>
<dbReference type="Proteomes" id="UP000326921">
    <property type="component" value="Chromosome"/>
</dbReference>
<name>A0A5Q0QI42_9SPHI</name>
<dbReference type="Pfam" id="PF22633">
    <property type="entry name" value="F5_F8_type_C_2"/>
    <property type="match status" value="1"/>
</dbReference>
<keyword evidence="2" id="KW-1185">Reference proteome</keyword>
<dbReference type="InterPro" id="IPR008979">
    <property type="entry name" value="Galactose-bd-like_sf"/>
</dbReference>
<dbReference type="AlphaFoldDB" id="A0A5Q0QI42"/>
<dbReference type="InterPro" id="IPR013783">
    <property type="entry name" value="Ig-like_fold"/>
</dbReference>
<organism evidence="1 2">
    <name type="scientific">Sphingobacterium zhuxiongii</name>
    <dbReference type="NCBI Taxonomy" id="2662364"/>
    <lineage>
        <taxon>Bacteria</taxon>
        <taxon>Pseudomonadati</taxon>
        <taxon>Bacteroidota</taxon>
        <taxon>Sphingobacteriia</taxon>
        <taxon>Sphingobacteriales</taxon>
        <taxon>Sphingobacteriaceae</taxon>
        <taxon>Sphingobacterium</taxon>
    </lineage>
</organism>
<proteinExistence type="predicted"/>
<dbReference type="EMBL" id="CP045652">
    <property type="protein sequence ID" value="QGA27888.1"/>
    <property type="molecule type" value="Genomic_DNA"/>
</dbReference>
<dbReference type="Pfam" id="PF16389">
    <property type="entry name" value="DUF4998"/>
    <property type="match status" value="1"/>
</dbReference>
<accession>A0A5Q0QI42</accession>
<evidence type="ECO:0000313" key="1">
    <source>
        <dbReference type="EMBL" id="QGA27888.1"/>
    </source>
</evidence>
<dbReference type="Gene3D" id="2.60.120.260">
    <property type="entry name" value="Galactose-binding domain-like"/>
    <property type="match status" value="1"/>
</dbReference>
<sequence length="362" mass="40751">MKIINQILLGCFGLLAVASCKKMDSTYKEYVVPSGIIYPGKVLSAEVKSGLNEAQLTWNRGSDPKVVKARIYWNYYTDSVDVSMPADQTLIAHTIKNLEENYYTFIIKTFDEAGHVSVPVEVSGAVHGERYKASLLNRRASTKVNIDNTVSLSFDPLNATSDIVKSEIEYSTTANQIKTVTINADVNSIQLDDFKLGTSYKMRTHYMPETAYKAIVSSDETFDVKKLNKLEWKIVGYSSYYNTDTPAKMIDGNPATRWGTLSPHVYPHFFTVDFGVQRTISSVSLWRQTPTNEEGPDEVQFLGSDDNVNFVDLGNYSFNRLSNAEQVYPLSGSRAYRYFMIKQIRGPKNYVVMGEFDVTASF</sequence>
<evidence type="ECO:0000313" key="2">
    <source>
        <dbReference type="Proteomes" id="UP000326921"/>
    </source>
</evidence>
<dbReference type="PROSITE" id="PS51257">
    <property type="entry name" value="PROKAR_LIPOPROTEIN"/>
    <property type="match status" value="1"/>
</dbReference>